<name>A0A1H8CKY8_9FIRM</name>
<dbReference type="InterPro" id="IPR037401">
    <property type="entry name" value="SnoaL-like"/>
</dbReference>
<protein>
    <submittedName>
        <fullName evidence="2">SnoaL-like domain-containing protein</fullName>
    </submittedName>
</protein>
<dbReference type="STRING" id="474960.SAMN05216180_2196"/>
<reference evidence="2 3" key="1">
    <citation type="submission" date="2016-10" db="EMBL/GenBank/DDBJ databases">
        <authorList>
            <person name="de Groot N.N."/>
        </authorList>
    </citation>
    <scope>NUCLEOTIDE SEQUENCE [LARGE SCALE GENOMIC DNA]</scope>
    <source>
        <strain evidence="2 3">CGMCC 1.5070</strain>
    </source>
</reference>
<evidence type="ECO:0000259" key="1">
    <source>
        <dbReference type="Pfam" id="PF12680"/>
    </source>
</evidence>
<evidence type="ECO:0000313" key="2">
    <source>
        <dbReference type="EMBL" id="SEM95569.1"/>
    </source>
</evidence>
<accession>A0A1H8CKY8</accession>
<gene>
    <name evidence="2" type="ORF">SAMN05216180_2196</name>
</gene>
<proteinExistence type="predicted"/>
<dbReference type="EMBL" id="FOCG01000002">
    <property type="protein sequence ID" value="SEM95569.1"/>
    <property type="molecule type" value="Genomic_DNA"/>
</dbReference>
<dbReference type="AlphaFoldDB" id="A0A1H8CKY8"/>
<dbReference type="Pfam" id="PF12680">
    <property type="entry name" value="SnoaL_2"/>
    <property type="match status" value="1"/>
</dbReference>
<evidence type="ECO:0000313" key="3">
    <source>
        <dbReference type="Proteomes" id="UP000199158"/>
    </source>
</evidence>
<sequence>MMAEKEKMIKLYFESWLKKDAAILENIFDKDIVYSECYGPKYHGIGQIKSWFADWNRRGTVLQWDIKQFVHQENKIAVEWYFQCEYDGVTDCFDGVSLVLFNDTGKIVHLKEFQSKAEHIYPYGK</sequence>
<keyword evidence="3" id="KW-1185">Reference proteome</keyword>
<dbReference type="Proteomes" id="UP000199158">
    <property type="component" value="Unassembled WGS sequence"/>
</dbReference>
<dbReference type="InterPro" id="IPR032710">
    <property type="entry name" value="NTF2-like_dom_sf"/>
</dbReference>
<dbReference type="Gene3D" id="3.10.450.50">
    <property type="match status" value="1"/>
</dbReference>
<organism evidence="2 3">
    <name type="scientific">Hydrogenoanaerobacterium saccharovorans</name>
    <dbReference type="NCBI Taxonomy" id="474960"/>
    <lineage>
        <taxon>Bacteria</taxon>
        <taxon>Bacillati</taxon>
        <taxon>Bacillota</taxon>
        <taxon>Clostridia</taxon>
        <taxon>Eubacteriales</taxon>
        <taxon>Oscillospiraceae</taxon>
        <taxon>Hydrogenoanaerobacterium</taxon>
    </lineage>
</organism>
<dbReference type="SUPFAM" id="SSF54427">
    <property type="entry name" value="NTF2-like"/>
    <property type="match status" value="1"/>
</dbReference>
<feature type="domain" description="SnoaL-like" evidence="1">
    <location>
        <begin position="12"/>
        <end position="109"/>
    </location>
</feature>
<dbReference type="RefSeq" id="WP_341465126.1">
    <property type="nucleotide sequence ID" value="NZ_FOCG01000002.1"/>
</dbReference>